<accession>A0A1B7NPX8</accession>
<feature type="region of interest" description="Disordered" evidence="1">
    <location>
        <begin position="1"/>
        <end position="21"/>
    </location>
</feature>
<sequence>RVNRGSNVRQGKNFDTSPPGNNLEVLEELMRRKLELLHKVEAMQQKRHSKASVYTPVGSSAIDDGWEDMIETVLQFLKTSPKIPPRPLRWIQNQEVSREIPDRKKLRREFIRNELQVVSQELVHKVNQGPFAKTTRHPRFLVARLLLF</sequence>
<proteinExistence type="predicted"/>
<name>A0A1B7NPX8_9EURO</name>
<comment type="caution">
    <text evidence="2">The sequence shown here is derived from an EMBL/GenBank/DDBJ whole genome shotgun (WGS) entry which is preliminary data.</text>
</comment>
<dbReference type="OrthoDB" id="10507959at2759"/>
<evidence type="ECO:0000313" key="3">
    <source>
        <dbReference type="Proteomes" id="UP000091918"/>
    </source>
</evidence>
<keyword evidence="3" id="KW-1185">Reference proteome</keyword>
<evidence type="ECO:0000313" key="2">
    <source>
        <dbReference type="EMBL" id="OAX78716.1"/>
    </source>
</evidence>
<feature type="non-terminal residue" evidence="2">
    <location>
        <position position="1"/>
    </location>
</feature>
<gene>
    <name evidence="2" type="ORF">ACJ72_06971</name>
</gene>
<evidence type="ECO:0000256" key="1">
    <source>
        <dbReference type="SAM" id="MobiDB-lite"/>
    </source>
</evidence>
<dbReference type="Proteomes" id="UP000091918">
    <property type="component" value="Unassembled WGS sequence"/>
</dbReference>
<reference evidence="2 3" key="1">
    <citation type="submission" date="2015-07" db="EMBL/GenBank/DDBJ databases">
        <title>Emmonsia species relationships and genome sequence.</title>
        <authorList>
            <person name="Cuomo C.A."/>
            <person name="Schwartz I.S."/>
            <person name="Kenyon C."/>
            <person name="de Hoog G.S."/>
            <person name="Govender N.P."/>
            <person name="Botha A."/>
            <person name="Moreno L."/>
            <person name="de Vries M."/>
            <person name="Munoz J.F."/>
            <person name="Stielow J.B."/>
        </authorList>
    </citation>
    <scope>NUCLEOTIDE SEQUENCE [LARGE SCALE GENOMIC DNA]</scope>
    <source>
        <strain evidence="2 3">CBS 136260</strain>
    </source>
</reference>
<organism evidence="2 3">
    <name type="scientific">Emergomyces africanus</name>
    <dbReference type="NCBI Taxonomy" id="1955775"/>
    <lineage>
        <taxon>Eukaryota</taxon>
        <taxon>Fungi</taxon>
        <taxon>Dikarya</taxon>
        <taxon>Ascomycota</taxon>
        <taxon>Pezizomycotina</taxon>
        <taxon>Eurotiomycetes</taxon>
        <taxon>Eurotiomycetidae</taxon>
        <taxon>Onygenales</taxon>
        <taxon>Ajellomycetaceae</taxon>
        <taxon>Emergomyces</taxon>
    </lineage>
</organism>
<dbReference type="EMBL" id="LGUA01001351">
    <property type="protein sequence ID" value="OAX78716.1"/>
    <property type="molecule type" value="Genomic_DNA"/>
</dbReference>
<feature type="compositionally biased region" description="Polar residues" evidence="1">
    <location>
        <begin position="1"/>
        <end position="20"/>
    </location>
</feature>
<protein>
    <submittedName>
        <fullName evidence="2">Uncharacterized protein</fullName>
    </submittedName>
</protein>
<dbReference type="AlphaFoldDB" id="A0A1B7NPX8"/>